<dbReference type="SUPFAM" id="SSF46785">
    <property type="entry name" value="Winged helix' DNA-binding domain"/>
    <property type="match status" value="1"/>
</dbReference>
<dbReference type="InterPro" id="IPR029044">
    <property type="entry name" value="Nucleotide-diphossugar_trans"/>
</dbReference>
<organism evidence="2 3">
    <name type="scientific">Limosilactobacillus mucosae DSM 13345</name>
    <dbReference type="NCBI Taxonomy" id="1423771"/>
    <lineage>
        <taxon>Bacteria</taxon>
        <taxon>Bacillati</taxon>
        <taxon>Bacillota</taxon>
        <taxon>Bacilli</taxon>
        <taxon>Lactobacillales</taxon>
        <taxon>Lactobacillaceae</taxon>
        <taxon>Limosilactobacillus</taxon>
    </lineage>
</organism>
<dbReference type="InterPro" id="IPR011009">
    <property type="entry name" value="Kinase-like_dom_sf"/>
</dbReference>
<evidence type="ECO:0000259" key="1">
    <source>
        <dbReference type="Pfam" id="PF12804"/>
    </source>
</evidence>
<dbReference type="InterPro" id="IPR036390">
    <property type="entry name" value="WH_DNA-bd_sf"/>
</dbReference>
<accession>A0A0R1NPY1</accession>
<dbReference type="CDD" id="cd05151">
    <property type="entry name" value="ChoK-like"/>
    <property type="match status" value="1"/>
</dbReference>
<keyword evidence="2" id="KW-0418">Kinase</keyword>
<dbReference type="EMBL" id="AZEQ01000042">
    <property type="protein sequence ID" value="KRL22448.1"/>
    <property type="molecule type" value="Genomic_DNA"/>
</dbReference>
<comment type="caution">
    <text evidence="2">The sequence shown here is derived from an EMBL/GenBank/DDBJ whole genome shotgun (WGS) entry which is preliminary data.</text>
</comment>
<gene>
    <name evidence="2" type="ORF">FC47_GL001578</name>
</gene>
<dbReference type="GO" id="GO:0016779">
    <property type="term" value="F:nucleotidyltransferase activity"/>
    <property type="evidence" value="ECO:0007669"/>
    <property type="project" value="UniProtKB-ARBA"/>
</dbReference>
<dbReference type="PATRIC" id="fig|1423771.3.peg.1605"/>
<dbReference type="GO" id="GO:0004305">
    <property type="term" value="F:ethanolamine kinase activity"/>
    <property type="evidence" value="ECO:0007669"/>
    <property type="project" value="TreeGrafter"/>
</dbReference>
<dbReference type="GO" id="GO:0005737">
    <property type="term" value="C:cytoplasm"/>
    <property type="evidence" value="ECO:0007669"/>
    <property type="project" value="TreeGrafter"/>
</dbReference>
<dbReference type="Gene3D" id="1.10.10.10">
    <property type="entry name" value="Winged helix-like DNA-binding domain superfamily/Winged helix DNA-binding domain"/>
    <property type="match status" value="1"/>
</dbReference>
<dbReference type="Pfam" id="PF12804">
    <property type="entry name" value="NTP_transf_3"/>
    <property type="match status" value="1"/>
</dbReference>
<dbReference type="Pfam" id="PF13412">
    <property type="entry name" value="HTH_24"/>
    <property type="match status" value="1"/>
</dbReference>
<dbReference type="Gene3D" id="3.90.1200.10">
    <property type="match status" value="1"/>
</dbReference>
<feature type="domain" description="MobA-like NTP transferase" evidence="1">
    <location>
        <begin position="68"/>
        <end position="170"/>
    </location>
</feature>
<dbReference type="AlphaFoldDB" id="A0A0R1NPY1"/>
<dbReference type="GO" id="GO:0006646">
    <property type="term" value="P:phosphatidylethanolamine biosynthetic process"/>
    <property type="evidence" value="ECO:0007669"/>
    <property type="project" value="TreeGrafter"/>
</dbReference>
<protein>
    <submittedName>
        <fullName evidence="2">Choline kinase</fullName>
    </submittedName>
</protein>
<dbReference type="PANTHER" id="PTHR22603:SF66">
    <property type="entry name" value="ETHANOLAMINE KINASE"/>
    <property type="match status" value="1"/>
</dbReference>
<evidence type="ECO:0000313" key="3">
    <source>
        <dbReference type="Proteomes" id="UP000050901"/>
    </source>
</evidence>
<dbReference type="PANTHER" id="PTHR22603">
    <property type="entry name" value="CHOLINE/ETHANOALAMINE KINASE"/>
    <property type="match status" value="1"/>
</dbReference>
<reference evidence="2 3" key="1">
    <citation type="journal article" date="2015" name="Genome Announc.">
        <title>Expanding the biotechnology potential of lactobacilli through comparative genomics of 213 strains and associated genera.</title>
        <authorList>
            <person name="Sun Z."/>
            <person name="Harris H.M."/>
            <person name="McCann A."/>
            <person name="Guo C."/>
            <person name="Argimon S."/>
            <person name="Zhang W."/>
            <person name="Yang X."/>
            <person name="Jeffery I.B."/>
            <person name="Cooney J.C."/>
            <person name="Kagawa T.F."/>
            <person name="Liu W."/>
            <person name="Song Y."/>
            <person name="Salvetti E."/>
            <person name="Wrobel A."/>
            <person name="Rasinkangas P."/>
            <person name="Parkhill J."/>
            <person name="Rea M.C."/>
            <person name="O'Sullivan O."/>
            <person name="Ritari J."/>
            <person name="Douillard F.P."/>
            <person name="Paul Ross R."/>
            <person name="Yang R."/>
            <person name="Briner A.E."/>
            <person name="Felis G.E."/>
            <person name="de Vos W.M."/>
            <person name="Barrangou R."/>
            <person name="Klaenhammer T.R."/>
            <person name="Caufield P.W."/>
            <person name="Cui Y."/>
            <person name="Zhang H."/>
            <person name="O'Toole P.W."/>
        </authorList>
    </citation>
    <scope>NUCLEOTIDE SEQUENCE [LARGE SCALE GENOMIC DNA]</scope>
    <source>
        <strain evidence="2 3">DSM 13345</strain>
    </source>
</reference>
<name>A0A0R1NPY1_LIMMU</name>
<dbReference type="SUPFAM" id="SSF53448">
    <property type="entry name" value="Nucleotide-diphospho-sugar transferases"/>
    <property type="match status" value="1"/>
</dbReference>
<dbReference type="SUPFAM" id="SSF56112">
    <property type="entry name" value="Protein kinase-like (PK-like)"/>
    <property type="match status" value="1"/>
</dbReference>
<evidence type="ECO:0000313" key="2">
    <source>
        <dbReference type="EMBL" id="KRL22448.1"/>
    </source>
</evidence>
<dbReference type="Gene3D" id="3.30.200.20">
    <property type="entry name" value="Phosphorylase Kinase, domain 1"/>
    <property type="match status" value="1"/>
</dbReference>
<dbReference type="InterPro" id="IPR036388">
    <property type="entry name" value="WH-like_DNA-bd_sf"/>
</dbReference>
<keyword evidence="2" id="KW-0808">Transferase</keyword>
<sequence length="584" mass="67925">MNTRENMILRCLVNNNNRKMTQRKLAQATFFSLGTVNKSLSILEKLGYLKKDFTLNFKEVPFQKPKRAIILAAGYGMRMVPLNVEFPKGLIEVKGEFLIERLINQLHEVGIKDITIVVGFMKERYEYLIDKYGVKMIVNNHYSDMNNLYSLSLACRNSGLSNTYVIPCDIYAKLNPFSKYELESWYMVSKEKVYNTNITLNKKLQLKKVKKGNLGNRMIGIAYLDEQDGNILTTKLRNYVEQPKNNGEYWEIILENSEGYLVNGLLVPPDLITEINTYEELRELDENSNQLDNKIIKLISSVLCVDNKEISQIKLLKKGMTNRSFKFTCQSKRYIMRIPGKGTGELISREKEAKVYHLLSQHNIGEKVLYINADNGYKLSEFIEGARNCNSNSQEDLTKCMNYLRKFHNLGLKVDFTFDLFEKINFYEGLRQGTSNYRDYSLIKARIMKLKEYIESLDKKVALCHIDANADNFLLKKNGDIVLIDWEYAAMQDPDVDIAMFAIYSMYERNQLDNLIDTYYKGNCPDDTRLKIYAYVAVCGLLWSNWCEYKNTLGVDFGEYSFMQYRYAKEYSKLVLDVLEKKNA</sequence>
<dbReference type="Gene3D" id="3.90.550.10">
    <property type="entry name" value="Spore Coat Polysaccharide Biosynthesis Protein SpsA, Chain A"/>
    <property type="match status" value="1"/>
</dbReference>
<dbReference type="Pfam" id="PF01633">
    <property type="entry name" value="Choline_kinase"/>
    <property type="match status" value="1"/>
</dbReference>
<dbReference type="InterPro" id="IPR025877">
    <property type="entry name" value="MobA-like_NTP_Trfase"/>
</dbReference>
<dbReference type="Proteomes" id="UP000050901">
    <property type="component" value="Unassembled WGS sequence"/>
</dbReference>
<proteinExistence type="predicted"/>